<sequence length="177" mass="20987">MHTIGVESTGLKSQFIQICPIISRSAQCNNHPRRGQALVQFFVYWYLILQHQVEENAEIDKVREYYQKLGKHHHHHPNSNKARRLLFDFERLDSQKFCQRDKTVQSEMRNTNTRREALRKRFIKENMVIQNCVKVQTSTQELDLYYIIINHIRNFNEPAKEEQDGSAVSQGRARTTT</sequence>
<dbReference type="Gramene" id="RZC80717">
    <property type="protein sequence ID" value="RZC80717"/>
    <property type="gene ID" value="C5167_043300"/>
</dbReference>
<evidence type="ECO:0000313" key="1">
    <source>
        <dbReference type="EMBL" id="RZC80717.1"/>
    </source>
</evidence>
<dbReference type="EMBL" id="CM010724">
    <property type="protein sequence ID" value="RZC80717.1"/>
    <property type="molecule type" value="Genomic_DNA"/>
</dbReference>
<dbReference type="Proteomes" id="UP000316621">
    <property type="component" value="Chromosome 10"/>
</dbReference>
<accession>A0A4Y7L6Z5</accession>
<evidence type="ECO:0000313" key="2">
    <source>
        <dbReference type="Proteomes" id="UP000316621"/>
    </source>
</evidence>
<organism evidence="1 2">
    <name type="scientific">Papaver somniferum</name>
    <name type="common">Opium poppy</name>
    <dbReference type="NCBI Taxonomy" id="3469"/>
    <lineage>
        <taxon>Eukaryota</taxon>
        <taxon>Viridiplantae</taxon>
        <taxon>Streptophyta</taxon>
        <taxon>Embryophyta</taxon>
        <taxon>Tracheophyta</taxon>
        <taxon>Spermatophyta</taxon>
        <taxon>Magnoliopsida</taxon>
        <taxon>Ranunculales</taxon>
        <taxon>Papaveraceae</taxon>
        <taxon>Papaveroideae</taxon>
        <taxon>Papaver</taxon>
    </lineage>
</organism>
<keyword evidence="2" id="KW-1185">Reference proteome</keyword>
<proteinExistence type="predicted"/>
<protein>
    <submittedName>
        <fullName evidence="1">Uncharacterized protein</fullName>
    </submittedName>
</protein>
<reference evidence="1 2" key="1">
    <citation type="journal article" date="2018" name="Science">
        <title>The opium poppy genome and morphinan production.</title>
        <authorList>
            <person name="Guo L."/>
            <person name="Winzer T."/>
            <person name="Yang X."/>
            <person name="Li Y."/>
            <person name="Ning Z."/>
            <person name="He Z."/>
            <person name="Teodor R."/>
            <person name="Lu Y."/>
            <person name="Bowser T.A."/>
            <person name="Graham I.A."/>
            <person name="Ye K."/>
        </authorList>
    </citation>
    <scope>NUCLEOTIDE SEQUENCE [LARGE SCALE GENOMIC DNA]</scope>
    <source>
        <strain evidence="2">cv. HN1</strain>
        <tissue evidence="1">Leaves</tissue>
    </source>
</reference>
<gene>
    <name evidence="1" type="ORF">C5167_043300</name>
</gene>
<dbReference type="AlphaFoldDB" id="A0A4Y7L6Z5"/>
<name>A0A4Y7L6Z5_PAPSO</name>